<feature type="compositionally biased region" description="Low complexity" evidence="2">
    <location>
        <begin position="158"/>
        <end position="172"/>
    </location>
</feature>
<evidence type="ECO:0000256" key="2">
    <source>
        <dbReference type="SAM" id="MobiDB-lite"/>
    </source>
</evidence>
<dbReference type="Pfam" id="PF13879">
    <property type="entry name" value="Hmw_CFAP97"/>
    <property type="match status" value="1"/>
</dbReference>
<proteinExistence type="inferred from homology"/>
<dbReference type="InterPro" id="IPR029488">
    <property type="entry name" value="Hmw/CFAP97"/>
</dbReference>
<name>A0A4Z1ST02_GIAMU</name>
<dbReference type="InterPro" id="IPR038791">
    <property type="entry name" value="Cfap97/Hemingway"/>
</dbReference>
<reference evidence="3 4" key="1">
    <citation type="submission" date="2019-05" db="EMBL/GenBank/DDBJ databases">
        <title>The compact genome of Giardia muris reveals important steps in the evolution of intestinal protozoan parasites.</title>
        <authorList>
            <person name="Xu F."/>
            <person name="Jimenez-Gonzalez A."/>
            <person name="Einarsson E."/>
            <person name="Astvaldsson A."/>
            <person name="Peirasmaki D."/>
            <person name="Eckmann L."/>
            <person name="Andersson J.O."/>
            <person name="Svard S.G."/>
            <person name="Jerlstrom-Hultqvist J."/>
        </authorList>
    </citation>
    <scope>NUCLEOTIDE SEQUENCE [LARGE SCALE GENOMIC DNA]</scope>
    <source>
        <strain evidence="3 4">Roberts-Thomson</strain>
    </source>
</reference>
<gene>
    <name evidence="3" type="ORF">GMRT_11813</name>
</gene>
<sequence>MDRATPVASKYLQKIWAERDKKAHVKKRDSMRAAVDNKTPPRQMHLECRSKKMHAESERLERINRENRILLQRIDYHNELRHPARIDCHLKQQGPKSLNILQREKRVKEIEAENQRIHNKLIAVKPHHSVHQLETEFIESRRALEHLCEYPVQISMSRSSIGSSGRASRASRVGNTSGYAPSVRNSQFGKASVGDSSGYMRGRIQEALADSGSITSDDRFNTEDLRQQPSPPKPPEHPVEEYDYRDDYDDDDFAAAVLDKEPRGNTFLTDAIGQ</sequence>
<feature type="region of interest" description="Disordered" evidence="2">
    <location>
        <begin position="208"/>
        <end position="251"/>
    </location>
</feature>
<organism evidence="3 4">
    <name type="scientific">Giardia muris</name>
    <dbReference type="NCBI Taxonomy" id="5742"/>
    <lineage>
        <taxon>Eukaryota</taxon>
        <taxon>Metamonada</taxon>
        <taxon>Diplomonadida</taxon>
        <taxon>Hexamitidae</taxon>
        <taxon>Giardiinae</taxon>
        <taxon>Giardia</taxon>
    </lineage>
</organism>
<feature type="compositionally biased region" description="Polar residues" evidence="2">
    <location>
        <begin position="173"/>
        <end position="189"/>
    </location>
</feature>
<dbReference type="EMBL" id="VDLU01000002">
    <property type="protein sequence ID" value="TNJ29014.1"/>
    <property type="molecule type" value="Genomic_DNA"/>
</dbReference>
<dbReference type="PANTHER" id="PTHR23035">
    <property type="entry name" value="CILIA- AND FLAGELLA-ASSOCIATED PROTEIN 97-RELATED"/>
    <property type="match status" value="1"/>
</dbReference>
<protein>
    <submittedName>
        <fullName evidence="3">Uncharacterized protein</fullName>
    </submittedName>
</protein>
<comment type="similarity">
    <text evidence="1">Belongs to the CFAP97 family.</text>
</comment>
<dbReference type="VEuPathDB" id="GiardiaDB:GMRT_11813"/>
<evidence type="ECO:0000313" key="3">
    <source>
        <dbReference type="EMBL" id="TNJ29014.1"/>
    </source>
</evidence>
<dbReference type="PANTHER" id="PTHR23035:SF2">
    <property type="entry name" value="KIAA1430 HOMOLOGUE"/>
    <property type="match status" value="1"/>
</dbReference>
<accession>A0A4Z1ST02</accession>
<feature type="compositionally biased region" description="Basic and acidic residues" evidence="2">
    <location>
        <begin position="216"/>
        <end position="226"/>
    </location>
</feature>
<feature type="region of interest" description="Disordered" evidence="2">
    <location>
        <begin position="158"/>
        <end position="194"/>
    </location>
</feature>
<evidence type="ECO:0000256" key="1">
    <source>
        <dbReference type="ARBA" id="ARBA00008315"/>
    </source>
</evidence>
<evidence type="ECO:0000313" key="4">
    <source>
        <dbReference type="Proteomes" id="UP000315496"/>
    </source>
</evidence>
<dbReference type="Proteomes" id="UP000315496">
    <property type="component" value="Chromosome 2"/>
</dbReference>
<dbReference type="OrthoDB" id="2163395at2759"/>
<comment type="caution">
    <text evidence="3">The sequence shown here is derived from an EMBL/GenBank/DDBJ whole genome shotgun (WGS) entry which is preliminary data.</text>
</comment>
<keyword evidence="4" id="KW-1185">Reference proteome</keyword>
<dbReference type="AlphaFoldDB" id="A0A4Z1ST02"/>